<accession>A0A8H6MFK4</accession>
<comment type="catalytic activity">
    <reaction evidence="1">
        <text>Random endo-hydrolysis of N-acetyl-beta-D-glucosaminide (1-&gt;4)-beta-linkages in chitin and chitodextrins.</text>
        <dbReference type="EC" id="3.2.1.14"/>
    </reaction>
</comment>
<dbReference type="InterPro" id="IPR029070">
    <property type="entry name" value="Chitinase_insertion_sf"/>
</dbReference>
<dbReference type="GO" id="GO:0005576">
    <property type="term" value="C:extracellular region"/>
    <property type="evidence" value="ECO:0007669"/>
    <property type="project" value="TreeGrafter"/>
</dbReference>
<comment type="caution">
    <text evidence="11">The sequence shown here is derived from an EMBL/GenBank/DDBJ whole genome shotgun (WGS) entry which is preliminary data.</text>
</comment>
<evidence type="ECO:0000256" key="9">
    <source>
        <dbReference type="SAM" id="MobiDB-lite"/>
    </source>
</evidence>
<dbReference type="Proteomes" id="UP000521943">
    <property type="component" value="Unassembled WGS sequence"/>
</dbReference>
<keyword evidence="3" id="KW-0146">Chitin degradation</keyword>
<name>A0A8H6MFK4_9AGAR</name>
<keyword evidence="12" id="KW-1185">Reference proteome</keyword>
<feature type="compositionally biased region" description="Basic and acidic residues" evidence="9">
    <location>
        <begin position="271"/>
        <end position="280"/>
    </location>
</feature>
<dbReference type="Gene3D" id="3.20.20.80">
    <property type="entry name" value="Glycosidases"/>
    <property type="match status" value="2"/>
</dbReference>
<dbReference type="EMBL" id="JACGCI010000008">
    <property type="protein sequence ID" value="KAF6762332.1"/>
    <property type="molecule type" value="Genomic_DNA"/>
</dbReference>
<dbReference type="GO" id="GO:0008061">
    <property type="term" value="F:chitin binding"/>
    <property type="evidence" value="ECO:0007669"/>
    <property type="project" value="InterPro"/>
</dbReference>
<gene>
    <name evidence="11" type="ORF">DFP72DRAFT_987635</name>
</gene>
<reference evidence="11 12" key="1">
    <citation type="submission" date="2020-07" db="EMBL/GenBank/DDBJ databases">
        <title>Comparative genomics of pyrophilous fungi reveals a link between fire events and developmental genes.</title>
        <authorList>
            <consortium name="DOE Joint Genome Institute"/>
            <person name="Steindorff A.S."/>
            <person name="Carver A."/>
            <person name="Calhoun S."/>
            <person name="Stillman K."/>
            <person name="Liu H."/>
            <person name="Lipzen A."/>
            <person name="Pangilinan J."/>
            <person name="Labutti K."/>
            <person name="Bruns T.D."/>
            <person name="Grigoriev I.V."/>
        </authorList>
    </citation>
    <scope>NUCLEOTIDE SEQUENCE [LARGE SCALE GENOMIC DNA]</scope>
    <source>
        <strain evidence="11 12">CBS 144469</strain>
    </source>
</reference>
<feature type="region of interest" description="Disordered" evidence="9">
    <location>
        <begin position="271"/>
        <end position="323"/>
    </location>
</feature>
<keyword evidence="5 7" id="KW-0326">Glycosidase</keyword>
<dbReference type="InterPro" id="IPR017853">
    <property type="entry name" value="GH"/>
</dbReference>
<dbReference type="InterPro" id="IPR001223">
    <property type="entry name" value="Glyco_hydro18_cat"/>
</dbReference>
<evidence type="ECO:0000256" key="4">
    <source>
        <dbReference type="ARBA" id="ARBA00023277"/>
    </source>
</evidence>
<sequence length="427" mass="46762">MAYYPDWIGGELAPEEVDFLRYDWLDFAFAVPDSKFELAWDEEDAPRLLSRLVAAAHSTTTKVKLSIGGWTGSKYFSPAVATPETRRMFANNILAVYESYNLDGIDLDWEYPGHEGNNGNFHNPADTANFLAFLKILRATLPPSAKISAAVQTLPFLGENGDPVTDTSEFGVVFDWILLMNYDTWESTSPPGPNAPLYDACDNSTQPASSAAAGVLAWTKSGFPVSKLVLGLPSYGYVQRSSYEQLRTRSQDRGHWHDHEDNEKHHIPEDEHVESEDWHHWGSGGGNTKNGGKHGDGGGLDDDEAGHPSTPENAGAPHPITVTDSDNQVQFRDLVQQGVLSLAAAADGTIQYNAAGGFERRWDSCSETPFLRSLDSGQIVTYDDTISLALKARFAREVGMMGVNIFDIHGDTDEGHLIGAIRGAMRV</sequence>
<dbReference type="PANTHER" id="PTHR11177:SF392">
    <property type="entry name" value="HAP41P"/>
    <property type="match status" value="1"/>
</dbReference>
<comment type="similarity">
    <text evidence="8">Belongs to the glycosyl hydrolase 18 family.</text>
</comment>
<dbReference type="AlphaFoldDB" id="A0A8H6MFK4"/>
<evidence type="ECO:0000313" key="11">
    <source>
        <dbReference type="EMBL" id="KAF6762332.1"/>
    </source>
</evidence>
<evidence type="ECO:0000256" key="2">
    <source>
        <dbReference type="ARBA" id="ARBA00022801"/>
    </source>
</evidence>
<keyword evidence="6" id="KW-0624">Polysaccharide degradation</keyword>
<feature type="domain" description="GH18" evidence="10">
    <location>
        <begin position="1"/>
        <end position="427"/>
    </location>
</feature>
<evidence type="ECO:0000259" key="10">
    <source>
        <dbReference type="PROSITE" id="PS51910"/>
    </source>
</evidence>
<evidence type="ECO:0000256" key="1">
    <source>
        <dbReference type="ARBA" id="ARBA00000822"/>
    </source>
</evidence>
<dbReference type="PANTHER" id="PTHR11177">
    <property type="entry name" value="CHITINASE"/>
    <property type="match status" value="1"/>
</dbReference>
<dbReference type="PROSITE" id="PS01095">
    <property type="entry name" value="GH18_1"/>
    <property type="match status" value="1"/>
</dbReference>
<keyword evidence="2 7" id="KW-0378">Hydrolase</keyword>
<dbReference type="PROSITE" id="PS51910">
    <property type="entry name" value="GH18_2"/>
    <property type="match status" value="1"/>
</dbReference>
<dbReference type="GO" id="GO:0008843">
    <property type="term" value="F:endochitinase activity"/>
    <property type="evidence" value="ECO:0007669"/>
    <property type="project" value="UniProtKB-EC"/>
</dbReference>
<evidence type="ECO:0000256" key="7">
    <source>
        <dbReference type="RuleBase" id="RU000489"/>
    </source>
</evidence>
<keyword evidence="4" id="KW-0119">Carbohydrate metabolism</keyword>
<evidence type="ECO:0000256" key="5">
    <source>
        <dbReference type="ARBA" id="ARBA00023295"/>
    </source>
</evidence>
<dbReference type="OrthoDB" id="73875at2759"/>
<dbReference type="GO" id="GO:0000272">
    <property type="term" value="P:polysaccharide catabolic process"/>
    <property type="evidence" value="ECO:0007669"/>
    <property type="project" value="UniProtKB-KW"/>
</dbReference>
<evidence type="ECO:0000313" key="12">
    <source>
        <dbReference type="Proteomes" id="UP000521943"/>
    </source>
</evidence>
<dbReference type="SMART" id="SM00636">
    <property type="entry name" value="Glyco_18"/>
    <property type="match status" value="1"/>
</dbReference>
<dbReference type="Gene3D" id="3.10.50.10">
    <property type="match status" value="1"/>
</dbReference>
<proteinExistence type="inferred from homology"/>
<organism evidence="11 12">
    <name type="scientific">Ephemerocybe angulata</name>
    <dbReference type="NCBI Taxonomy" id="980116"/>
    <lineage>
        <taxon>Eukaryota</taxon>
        <taxon>Fungi</taxon>
        <taxon>Dikarya</taxon>
        <taxon>Basidiomycota</taxon>
        <taxon>Agaricomycotina</taxon>
        <taxon>Agaricomycetes</taxon>
        <taxon>Agaricomycetidae</taxon>
        <taxon>Agaricales</taxon>
        <taxon>Agaricineae</taxon>
        <taxon>Psathyrellaceae</taxon>
        <taxon>Ephemerocybe</taxon>
    </lineage>
</organism>
<evidence type="ECO:0000256" key="8">
    <source>
        <dbReference type="RuleBase" id="RU004453"/>
    </source>
</evidence>
<protein>
    <submittedName>
        <fullName evidence="11">Glycoside hydrolase family 18 protein</fullName>
    </submittedName>
</protein>
<evidence type="ECO:0000256" key="3">
    <source>
        <dbReference type="ARBA" id="ARBA00023024"/>
    </source>
</evidence>
<evidence type="ECO:0000256" key="6">
    <source>
        <dbReference type="ARBA" id="ARBA00023326"/>
    </source>
</evidence>
<dbReference type="GO" id="GO:0006032">
    <property type="term" value="P:chitin catabolic process"/>
    <property type="evidence" value="ECO:0007669"/>
    <property type="project" value="UniProtKB-KW"/>
</dbReference>
<dbReference type="InterPro" id="IPR001579">
    <property type="entry name" value="Glyco_hydro_18_chit_AS"/>
</dbReference>
<dbReference type="SUPFAM" id="SSF51445">
    <property type="entry name" value="(Trans)glycosidases"/>
    <property type="match status" value="1"/>
</dbReference>
<dbReference type="InterPro" id="IPR011583">
    <property type="entry name" value="Chitinase_II/V-like_cat"/>
</dbReference>
<dbReference type="InterPro" id="IPR050314">
    <property type="entry name" value="Glycosyl_Hydrlase_18"/>
</dbReference>
<dbReference type="Pfam" id="PF00704">
    <property type="entry name" value="Glyco_hydro_18"/>
    <property type="match status" value="1"/>
</dbReference>